<dbReference type="GO" id="GO:0033072">
    <property type="term" value="P:vancomycin biosynthetic process"/>
    <property type="evidence" value="ECO:0007669"/>
    <property type="project" value="UniProtKB-ARBA"/>
</dbReference>
<dbReference type="PANTHER" id="PTHR48050:SF13">
    <property type="entry name" value="STEROL 3-BETA-GLUCOSYLTRANSFERASE UGT80A2"/>
    <property type="match status" value="1"/>
</dbReference>
<dbReference type="InterPro" id="IPR010610">
    <property type="entry name" value="EryCIII-like_C"/>
</dbReference>
<dbReference type="InterPro" id="IPR004276">
    <property type="entry name" value="GlycoTrans_28_N"/>
</dbReference>
<dbReference type="Pfam" id="PF03033">
    <property type="entry name" value="Glyco_transf_28"/>
    <property type="match status" value="1"/>
</dbReference>
<dbReference type="CDD" id="cd03784">
    <property type="entry name" value="GT1_Gtf-like"/>
    <property type="match status" value="1"/>
</dbReference>
<gene>
    <name evidence="3" type="ORF">GKZ28_21870</name>
</gene>
<reference evidence="3" key="1">
    <citation type="submission" date="2019-12" db="EMBL/GenBank/DDBJ databases">
        <title>Microbes associate with the intestines of laboratory mice.</title>
        <authorList>
            <person name="Navarre W."/>
            <person name="Wong E."/>
        </authorList>
    </citation>
    <scope>NUCLEOTIDE SEQUENCE</scope>
    <source>
        <strain evidence="3">NM79_F5</strain>
    </source>
</reference>
<dbReference type="PANTHER" id="PTHR48050">
    <property type="entry name" value="STEROL 3-BETA-GLUCOSYLTRANSFERASE"/>
    <property type="match status" value="1"/>
</dbReference>
<dbReference type="GO" id="GO:0008194">
    <property type="term" value="F:UDP-glycosyltransferase activity"/>
    <property type="evidence" value="ECO:0007669"/>
    <property type="project" value="InterPro"/>
</dbReference>
<evidence type="ECO:0000313" key="4">
    <source>
        <dbReference type="Proteomes" id="UP000656077"/>
    </source>
</evidence>
<dbReference type="InterPro" id="IPR002213">
    <property type="entry name" value="UDP_glucos_trans"/>
</dbReference>
<dbReference type="Gene3D" id="3.40.50.2000">
    <property type="entry name" value="Glycogen Phosphorylase B"/>
    <property type="match status" value="2"/>
</dbReference>
<dbReference type="SUPFAM" id="SSF53756">
    <property type="entry name" value="UDP-Glycosyltransferase/glycogen phosphorylase"/>
    <property type="match status" value="1"/>
</dbReference>
<dbReference type="Pfam" id="PF06722">
    <property type="entry name" value="EryCIII-like_C"/>
    <property type="match status" value="1"/>
</dbReference>
<dbReference type="GO" id="GO:0005975">
    <property type="term" value="P:carbohydrate metabolic process"/>
    <property type="evidence" value="ECO:0007669"/>
    <property type="project" value="InterPro"/>
</dbReference>
<organism evidence="3 4">
    <name type="scientific">Clostridium chromiireducens</name>
    <dbReference type="NCBI Taxonomy" id="225345"/>
    <lineage>
        <taxon>Bacteria</taxon>
        <taxon>Bacillati</taxon>
        <taxon>Bacillota</taxon>
        <taxon>Clostridia</taxon>
        <taxon>Eubacteriales</taxon>
        <taxon>Clostridiaceae</taxon>
        <taxon>Clostridium</taxon>
    </lineage>
</organism>
<evidence type="ECO:0000259" key="1">
    <source>
        <dbReference type="Pfam" id="PF03033"/>
    </source>
</evidence>
<protein>
    <submittedName>
        <fullName evidence="3">Glycosyltransferase</fullName>
    </submittedName>
</protein>
<dbReference type="Proteomes" id="UP000656077">
    <property type="component" value="Unassembled WGS sequence"/>
</dbReference>
<sequence length="419" mass="47423">MRVVFLTLGSRGDVQPYVALAKELIKTGHESIVCTGATFRNFVQENGVEFYEAAADLMAILESDEGRKVFNGGRYNIFKVLKYAKKVITPAYRKSMDDFLAASKGCNIIIYHPKALGAVDIAEYLSIPCICMPPVPIIYPITEFPNLAISPSKNFGPFINKLTYKVNSFGEASYMKYINDFRSKSLHLKKRKAGELSFQVNGKDIPIVYPISPFLFKEVKSWKDRVLISGFFFLDIGESRIDENLYEFLENGKKPIVVSFSSMPIKKPIVFKEKLIRALKETDNRAVILIGTSGMIFENEENIFAVEKVPHRLIFSKAKGIIHHGGIGTTAEALLSRVPQLIIPFTVDQPFWAHRLHSKGYSVGTLTERNLETADLIEAFKDMENEEYIRNAKEIKNIIESEKGLENAVKYIEKVYKSF</sequence>
<dbReference type="FunFam" id="3.40.50.2000:FF:000009">
    <property type="entry name" value="Sterol 3-beta-glucosyltransferase UGT80A2"/>
    <property type="match status" value="1"/>
</dbReference>
<proteinExistence type="predicted"/>
<evidence type="ECO:0000259" key="2">
    <source>
        <dbReference type="Pfam" id="PF06722"/>
    </source>
</evidence>
<name>A0A964RRC0_9CLOT</name>
<dbReference type="EMBL" id="WSRQ01000053">
    <property type="protein sequence ID" value="MVX66327.1"/>
    <property type="molecule type" value="Genomic_DNA"/>
</dbReference>
<evidence type="ECO:0000313" key="3">
    <source>
        <dbReference type="EMBL" id="MVX66327.1"/>
    </source>
</evidence>
<comment type="caution">
    <text evidence="3">The sequence shown here is derived from an EMBL/GenBank/DDBJ whole genome shotgun (WGS) entry which is preliminary data.</text>
</comment>
<feature type="domain" description="Erythromycin biosynthesis protein CIII-like C-terminal" evidence="2">
    <location>
        <begin position="300"/>
        <end position="398"/>
    </location>
</feature>
<accession>A0A964RRC0</accession>
<dbReference type="RefSeq" id="WP_160360905.1">
    <property type="nucleotide sequence ID" value="NZ_WSRQ01000053.1"/>
</dbReference>
<dbReference type="AlphaFoldDB" id="A0A964RRC0"/>
<dbReference type="GO" id="GO:0016758">
    <property type="term" value="F:hexosyltransferase activity"/>
    <property type="evidence" value="ECO:0007669"/>
    <property type="project" value="InterPro"/>
</dbReference>
<dbReference type="InterPro" id="IPR050426">
    <property type="entry name" value="Glycosyltransferase_28"/>
</dbReference>
<feature type="domain" description="Glycosyltransferase family 28 N-terminal" evidence="1">
    <location>
        <begin position="3"/>
        <end position="129"/>
    </location>
</feature>